<feature type="compositionally biased region" description="Basic and acidic residues" evidence="1">
    <location>
        <begin position="90"/>
        <end position="107"/>
    </location>
</feature>
<organism evidence="2 3">
    <name type="scientific">Arthroderma otae (strain ATCC MYA-4605 / CBS 113480)</name>
    <name type="common">Microsporum canis</name>
    <dbReference type="NCBI Taxonomy" id="554155"/>
    <lineage>
        <taxon>Eukaryota</taxon>
        <taxon>Fungi</taxon>
        <taxon>Dikarya</taxon>
        <taxon>Ascomycota</taxon>
        <taxon>Pezizomycotina</taxon>
        <taxon>Eurotiomycetes</taxon>
        <taxon>Eurotiomycetidae</taxon>
        <taxon>Onygenales</taxon>
        <taxon>Arthrodermataceae</taxon>
        <taxon>Microsporum</taxon>
    </lineage>
</organism>
<dbReference type="AlphaFoldDB" id="C5FVP8"/>
<dbReference type="RefSeq" id="XP_002844837.1">
    <property type="nucleotide sequence ID" value="XM_002844791.1"/>
</dbReference>
<dbReference type="EMBL" id="DS995706">
    <property type="protein sequence ID" value="EEQ33982.1"/>
    <property type="molecule type" value="Genomic_DNA"/>
</dbReference>
<dbReference type="Proteomes" id="UP000002035">
    <property type="component" value="Unassembled WGS sequence"/>
</dbReference>
<evidence type="ECO:0008006" key="4">
    <source>
        <dbReference type="Google" id="ProtNLM"/>
    </source>
</evidence>
<gene>
    <name evidence="2" type="ORF">MCYG_06801</name>
</gene>
<reference evidence="3" key="1">
    <citation type="journal article" date="2012" name="MBio">
        <title>Comparative genome analysis of Trichophyton rubrum and related dermatophytes reveals candidate genes involved in infection.</title>
        <authorList>
            <person name="Martinez D.A."/>
            <person name="Oliver B.G."/>
            <person name="Graeser Y."/>
            <person name="Goldberg J.M."/>
            <person name="Li W."/>
            <person name="Martinez-Rossi N.M."/>
            <person name="Monod M."/>
            <person name="Shelest E."/>
            <person name="Barton R.C."/>
            <person name="Birch E."/>
            <person name="Brakhage A.A."/>
            <person name="Chen Z."/>
            <person name="Gurr S.J."/>
            <person name="Heiman D."/>
            <person name="Heitman J."/>
            <person name="Kosti I."/>
            <person name="Rossi A."/>
            <person name="Saif S."/>
            <person name="Samalova M."/>
            <person name="Saunders C.W."/>
            <person name="Shea T."/>
            <person name="Summerbell R.C."/>
            <person name="Xu J."/>
            <person name="Young S."/>
            <person name="Zeng Q."/>
            <person name="Birren B.W."/>
            <person name="Cuomo C.A."/>
            <person name="White T.C."/>
        </authorList>
    </citation>
    <scope>NUCLEOTIDE SEQUENCE [LARGE SCALE GENOMIC DNA]</scope>
    <source>
        <strain evidence="3">ATCC MYA-4605 / CBS 113480</strain>
    </source>
</reference>
<evidence type="ECO:0000313" key="2">
    <source>
        <dbReference type="EMBL" id="EEQ33982.1"/>
    </source>
</evidence>
<accession>C5FVP8</accession>
<proteinExistence type="predicted"/>
<protein>
    <recommendedName>
        <fullName evidence="4">AT hook motif protein</fullName>
    </recommendedName>
</protein>
<dbReference type="VEuPathDB" id="FungiDB:MCYG_06801"/>
<dbReference type="STRING" id="554155.C5FVP8"/>
<feature type="region of interest" description="Disordered" evidence="1">
    <location>
        <begin position="55"/>
        <end position="107"/>
    </location>
</feature>
<dbReference type="HOGENOM" id="CLU_122468_1_0_1"/>
<dbReference type="OMA" id="CTPNAIR"/>
<dbReference type="OrthoDB" id="4172662at2759"/>
<evidence type="ECO:0000313" key="3">
    <source>
        <dbReference type="Proteomes" id="UP000002035"/>
    </source>
</evidence>
<dbReference type="GeneID" id="9222227"/>
<keyword evidence="3" id="KW-1185">Reference proteome</keyword>
<dbReference type="eggNOG" id="ENOG502SWPI">
    <property type="taxonomic scope" value="Eukaryota"/>
</dbReference>
<name>C5FVP8_ARTOC</name>
<sequence length="107" mass="11513">MGKNIVWNDAANAKLLFAIISTSNAKVDYKAVAEIMGNGCTPIAIQRRLSRIKSKVVPDGNTSSPATTPKYKAGKATKKRVAEEASGNDSDTKKVKQDDQKESEDSN</sequence>
<evidence type="ECO:0000256" key="1">
    <source>
        <dbReference type="SAM" id="MobiDB-lite"/>
    </source>
</evidence>